<dbReference type="OrthoDB" id="125999at2759"/>
<evidence type="ECO:0000256" key="5">
    <source>
        <dbReference type="RuleBase" id="RU367124"/>
    </source>
</evidence>
<keyword evidence="8" id="KW-1185">Reference proteome</keyword>
<feature type="chain" id="PRO_5028500502" description="RxLR effector protein" evidence="5">
    <location>
        <begin position="20"/>
        <end position="145"/>
    </location>
</feature>
<dbReference type="AlphaFoldDB" id="A0A225W1I6"/>
<feature type="region of interest" description="Disordered" evidence="6">
    <location>
        <begin position="37"/>
        <end position="71"/>
    </location>
</feature>
<feature type="signal peptide" evidence="5">
    <location>
        <begin position="1"/>
        <end position="19"/>
    </location>
</feature>
<evidence type="ECO:0000256" key="2">
    <source>
        <dbReference type="ARBA" id="ARBA00010400"/>
    </source>
</evidence>
<keyword evidence="3 5" id="KW-0964">Secreted</keyword>
<evidence type="ECO:0000256" key="3">
    <source>
        <dbReference type="ARBA" id="ARBA00022525"/>
    </source>
</evidence>
<protein>
    <recommendedName>
        <fullName evidence="5">RxLR effector protein</fullName>
    </recommendedName>
</protein>
<name>A0A225W1I6_9STRA</name>
<keyword evidence="4 5" id="KW-0732">Signal</keyword>
<evidence type="ECO:0000256" key="4">
    <source>
        <dbReference type="ARBA" id="ARBA00022729"/>
    </source>
</evidence>
<comment type="domain">
    <text evidence="5">The RxLR-dEER motif acts to carry the protein into the host cell cytoplasm through binding to cell surface phosphatidylinositol-3-phosphate.</text>
</comment>
<dbReference type="Pfam" id="PF16810">
    <property type="entry name" value="RXLR"/>
    <property type="match status" value="1"/>
</dbReference>
<comment type="function">
    <text evidence="5">Effector that suppresses plant defense responses during pathogen infection.</text>
</comment>
<proteinExistence type="inferred from homology"/>
<comment type="caution">
    <text evidence="7">The sequence shown here is derived from an EMBL/GenBank/DDBJ whole genome shotgun (WGS) entry which is preliminary data.</text>
</comment>
<dbReference type="GO" id="GO:0005576">
    <property type="term" value="C:extracellular region"/>
    <property type="evidence" value="ECO:0007669"/>
    <property type="project" value="UniProtKB-SubCell"/>
</dbReference>
<evidence type="ECO:0000256" key="1">
    <source>
        <dbReference type="ARBA" id="ARBA00004613"/>
    </source>
</evidence>
<dbReference type="EMBL" id="NBNE01002126">
    <property type="protein sequence ID" value="OWZ11435.1"/>
    <property type="molecule type" value="Genomic_DNA"/>
</dbReference>
<feature type="compositionally biased region" description="Basic and acidic residues" evidence="6">
    <location>
        <begin position="38"/>
        <end position="61"/>
    </location>
</feature>
<evidence type="ECO:0000313" key="7">
    <source>
        <dbReference type="EMBL" id="OWZ11435.1"/>
    </source>
</evidence>
<sequence length="145" mass="16743">MRISYALLLVVASTHLASNTPIVSGHSTDVSLMTSRNLDGERQSIGGEKRSLRYHGERYDEKEDDDDDEERRYGNLFDTKKINAIKASLRRAENGDDGGLALVEKRFTKWIDQGYTPYNLPSALNAKEYNQLRQKFYSWKYHNHL</sequence>
<comment type="subcellular location">
    <subcellularLocation>
        <location evidence="1 5">Secreted</location>
    </subcellularLocation>
</comment>
<dbReference type="Proteomes" id="UP000198211">
    <property type="component" value="Unassembled WGS sequence"/>
</dbReference>
<dbReference type="InterPro" id="IPR031825">
    <property type="entry name" value="RXLR"/>
</dbReference>
<accession>A0A225W1I6</accession>
<reference evidence="8" key="1">
    <citation type="submission" date="2017-03" db="EMBL/GenBank/DDBJ databases">
        <title>Phytopthora megakarya and P. palmivora, two closely related causual agents of cacao black pod achieved similar genome size and gene model numbers by different mechanisms.</title>
        <authorList>
            <person name="Ali S."/>
            <person name="Shao J."/>
            <person name="Larry D.J."/>
            <person name="Kronmiller B."/>
            <person name="Shen D."/>
            <person name="Strem M.D."/>
            <person name="Melnick R.L."/>
            <person name="Guiltinan M.J."/>
            <person name="Tyler B.M."/>
            <person name="Meinhardt L.W."/>
            <person name="Bailey B.A."/>
        </authorList>
    </citation>
    <scope>NUCLEOTIDE SEQUENCE [LARGE SCALE GENOMIC DNA]</scope>
    <source>
        <strain evidence="8">zdho120</strain>
    </source>
</reference>
<organism evidence="7 8">
    <name type="scientific">Phytophthora megakarya</name>
    <dbReference type="NCBI Taxonomy" id="4795"/>
    <lineage>
        <taxon>Eukaryota</taxon>
        <taxon>Sar</taxon>
        <taxon>Stramenopiles</taxon>
        <taxon>Oomycota</taxon>
        <taxon>Peronosporomycetes</taxon>
        <taxon>Peronosporales</taxon>
        <taxon>Peronosporaceae</taxon>
        <taxon>Phytophthora</taxon>
    </lineage>
</organism>
<gene>
    <name evidence="7" type="ORF">PHMEG_00015549</name>
</gene>
<comment type="similarity">
    <text evidence="2 5">Belongs to the RxLR effector family.</text>
</comment>
<evidence type="ECO:0000313" key="8">
    <source>
        <dbReference type="Proteomes" id="UP000198211"/>
    </source>
</evidence>
<evidence type="ECO:0000256" key="6">
    <source>
        <dbReference type="SAM" id="MobiDB-lite"/>
    </source>
</evidence>